<sequence length="66" mass="7221">MVDSASEQALLHYGDGEFAVIRPGRTVTCAVSGRPVPLETLRYWSTRLQEAYAGPAEAFQRLGQVP</sequence>
<accession>A0A1I6T1S9</accession>
<dbReference type="InterPro" id="IPR018661">
    <property type="entry name" value="DUF2093"/>
</dbReference>
<gene>
    <name evidence="1" type="ORF">SAMN05192570_2885</name>
</gene>
<reference evidence="2" key="1">
    <citation type="submission" date="2016-10" db="EMBL/GenBank/DDBJ databases">
        <authorList>
            <person name="Varghese N."/>
            <person name="Submissions S."/>
        </authorList>
    </citation>
    <scope>NUCLEOTIDE SEQUENCE [LARGE SCALE GENOMIC DNA]</scope>
    <source>
        <strain evidence="2">CGMCC 1.10683</strain>
    </source>
</reference>
<proteinExistence type="predicted"/>
<dbReference type="Pfam" id="PF09866">
    <property type="entry name" value="DUF2093"/>
    <property type="match status" value="1"/>
</dbReference>
<dbReference type="OrthoDB" id="9801906at2"/>
<dbReference type="Proteomes" id="UP000198788">
    <property type="component" value="Unassembled WGS sequence"/>
</dbReference>
<dbReference type="EMBL" id="FOZV01000007">
    <property type="protein sequence ID" value="SFS83239.1"/>
    <property type="molecule type" value="Genomic_DNA"/>
</dbReference>
<protein>
    <recommendedName>
        <fullName evidence="3">DUF2093 domain-containing protein</fullName>
    </recommendedName>
</protein>
<evidence type="ECO:0000313" key="2">
    <source>
        <dbReference type="Proteomes" id="UP000198788"/>
    </source>
</evidence>
<keyword evidence="2" id="KW-1185">Reference proteome</keyword>
<dbReference type="AlphaFoldDB" id="A0A1I6T1S9"/>
<dbReference type="RefSeq" id="WP_092312319.1">
    <property type="nucleotide sequence ID" value="NZ_FOZV01000007.1"/>
</dbReference>
<dbReference type="STRING" id="871741.SAMN05192570_2885"/>
<organism evidence="1 2">
    <name type="scientific">Brevundimonas viscosa</name>
    <dbReference type="NCBI Taxonomy" id="871741"/>
    <lineage>
        <taxon>Bacteria</taxon>
        <taxon>Pseudomonadati</taxon>
        <taxon>Pseudomonadota</taxon>
        <taxon>Alphaproteobacteria</taxon>
        <taxon>Caulobacterales</taxon>
        <taxon>Caulobacteraceae</taxon>
        <taxon>Brevundimonas</taxon>
    </lineage>
</organism>
<evidence type="ECO:0008006" key="3">
    <source>
        <dbReference type="Google" id="ProtNLM"/>
    </source>
</evidence>
<name>A0A1I6T1S9_9CAUL</name>
<evidence type="ECO:0000313" key="1">
    <source>
        <dbReference type="EMBL" id="SFS83239.1"/>
    </source>
</evidence>